<keyword evidence="2" id="KW-1134">Transmembrane beta strand</keyword>
<feature type="chain" id="PRO_5039945270" description="Outer membrane protein assembly factor BamA" evidence="9">
    <location>
        <begin position="22"/>
        <end position="889"/>
    </location>
</feature>
<evidence type="ECO:0000256" key="2">
    <source>
        <dbReference type="ARBA" id="ARBA00022452"/>
    </source>
</evidence>
<dbReference type="Pfam" id="PF07244">
    <property type="entry name" value="POTRA"/>
    <property type="match status" value="5"/>
</dbReference>
<keyword evidence="5" id="KW-0677">Repeat</keyword>
<accession>A0A975BUY8</accession>
<dbReference type="PANTHER" id="PTHR12815:SF47">
    <property type="entry name" value="TRANSLOCATION AND ASSEMBLY MODULE SUBUNIT TAMA"/>
    <property type="match status" value="1"/>
</dbReference>
<evidence type="ECO:0000313" key="12">
    <source>
        <dbReference type="Proteomes" id="UP000663722"/>
    </source>
</evidence>
<evidence type="ECO:0000256" key="8">
    <source>
        <dbReference type="NCBIfam" id="TIGR03303"/>
    </source>
</evidence>
<dbReference type="RefSeq" id="WP_207679680.1">
    <property type="nucleotide sequence ID" value="NZ_CP061800.1"/>
</dbReference>
<gene>
    <name evidence="11" type="primary">yaeT2</name>
    <name evidence="11" type="ORF">dnm_083120</name>
</gene>
<evidence type="ECO:0000256" key="5">
    <source>
        <dbReference type="ARBA" id="ARBA00022737"/>
    </source>
</evidence>
<dbReference type="InterPro" id="IPR023707">
    <property type="entry name" value="OM_assembly_BamA"/>
</dbReference>
<dbReference type="KEGG" id="dmm:dnm_083120"/>
<sequence length="889" mass="101778">MLKRLIIIAIISCFSTTICSAENKSRIRGTEFQAPKIVVLPFEIYASENISYLQTKIPEVIGNYMKQEGAVVVEADKVKISRPRSLSKHDIRKIGIRNGADYVIWGSLTRIGQKFSLDSNMMDTLNREPISAFFVEGESIENLPVTVKKLASEFGIKIFKREKVARVLVTGNRRIETDAIKRMIKTKPGNAYLAKSLSEDLKAVYSMGYFDDIRIEARETREGKIITFRVQEKSTLRHIRIKGNKIFEDKEIRDALDIKTGQTLNVFRIQSNIQRIESLYKDKNYHNVSIAYDIRQLDNNQADLEFVIEEGKKIRIKEIAFAGISAYSDKELKKVMKTSEKGFWSWLTSSGEFNSEELEQDVVRLSAFYRNNGYAQARIGEPQVEYREEWIYITIKIDEGPQFKIGKVDIGGDLVLSREELIKPLKITKEPLYNEDVLRNDVLLLADIYADQGYAYANITPRLDKNIAKSTINITYHIEKDKRVYIEKIIISGNTKTRDKIIRRQLKVHEQELYSSRDLKRSVRNLQRLDYFEDVKLNTLKGSSDDRIIIRLDVTEKPTGTFSFGGGYSSVENVFAMASVSQRNLFGRGQILQLKAELGGTTNRYTLSFTEPWLFDIPLSAGFDLYNWERDYDTYDKDSKGGGVRLGYLIYDFTRLYLSYSYDVGDIEIIDRAEAPESIKDMEGENVTSSISTTLRYDSRDKMFNPTEGADHRFTAEYAGLGGDIAFTKYTAELGQYFPLFWGTVGFLHAEGGYVRDDDDGKLPDYERFYLGGMNSLRGFEWRDVSLKEKNEEGETVDVGGYKFVQFNAEFLIPLIKKAGLVGVLFYDTGNVYDKSEDIEFDSLRESAGFGFRWYSPMGPIRIENGYILDPEEGESSSGRWEFTMGGVF</sequence>
<feature type="domain" description="POTRA" evidence="10">
    <location>
        <begin position="162"/>
        <end position="233"/>
    </location>
</feature>
<dbReference type="InterPro" id="IPR034746">
    <property type="entry name" value="POTRA"/>
</dbReference>
<dbReference type="PIRSF" id="PIRSF006076">
    <property type="entry name" value="OM_assembly_OMP85"/>
    <property type="match status" value="1"/>
</dbReference>
<name>A0A975BUY8_9BACT</name>
<proteinExistence type="inferred from homology"/>
<keyword evidence="6" id="KW-0472">Membrane</keyword>
<dbReference type="HAMAP" id="MF_01430">
    <property type="entry name" value="OM_assembly_BamA"/>
    <property type="match status" value="1"/>
</dbReference>
<dbReference type="InterPro" id="IPR039910">
    <property type="entry name" value="D15-like"/>
</dbReference>
<evidence type="ECO:0000256" key="9">
    <source>
        <dbReference type="SAM" id="SignalP"/>
    </source>
</evidence>
<evidence type="ECO:0000256" key="7">
    <source>
        <dbReference type="ARBA" id="ARBA00023237"/>
    </source>
</evidence>
<dbReference type="GO" id="GO:0071709">
    <property type="term" value="P:membrane assembly"/>
    <property type="evidence" value="ECO:0007669"/>
    <property type="project" value="InterPro"/>
</dbReference>
<dbReference type="Pfam" id="PF01103">
    <property type="entry name" value="Omp85"/>
    <property type="match status" value="1"/>
</dbReference>
<dbReference type="EMBL" id="CP061800">
    <property type="protein sequence ID" value="QTA92236.1"/>
    <property type="molecule type" value="Genomic_DNA"/>
</dbReference>
<dbReference type="Gene3D" id="2.40.160.50">
    <property type="entry name" value="membrane protein fhac: a member of the omp85/tpsb transporter family"/>
    <property type="match status" value="1"/>
</dbReference>
<evidence type="ECO:0000256" key="1">
    <source>
        <dbReference type="ARBA" id="ARBA00004370"/>
    </source>
</evidence>
<evidence type="ECO:0000256" key="4">
    <source>
        <dbReference type="ARBA" id="ARBA00022729"/>
    </source>
</evidence>
<dbReference type="AlphaFoldDB" id="A0A975BUY8"/>
<keyword evidence="12" id="KW-1185">Reference proteome</keyword>
<dbReference type="NCBIfam" id="TIGR03303">
    <property type="entry name" value="OM_YaeT"/>
    <property type="match status" value="1"/>
</dbReference>
<feature type="domain" description="POTRA" evidence="10">
    <location>
        <begin position="484"/>
        <end position="557"/>
    </location>
</feature>
<dbReference type="InterPro" id="IPR000184">
    <property type="entry name" value="Bac_surfAg_D15"/>
</dbReference>
<protein>
    <recommendedName>
        <fullName evidence="8">Outer membrane protein assembly factor BamA</fullName>
    </recommendedName>
</protein>
<dbReference type="Gene3D" id="3.10.20.310">
    <property type="entry name" value="membrane protein fhac"/>
    <property type="match status" value="5"/>
</dbReference>
<evidence type="ECO:0000256" key="3">
    <source>
        <dbReference type="ARBA" id="ARBA00022692"/>
    </source>
</evidence>
<keyword evidence="4 9" id="KW-0732">Signal</keyword>
<dbReference type="InterPro" id="IPR010827">
    <property type="entry name" value="BamA/TamA_POTRA"/>
</dbReference>
<dbReference type="Proteomes" id="UP000663722">
    <property type="component" value="Chromosome"/>
</dbReference>
<keyword evidence="7" id="KW-0998">Cell outer membrane</keyword>
<dbReference type="PANTHER" id="PTHR12815">
    <property type="entry name" value="SORTING AND ASSEMBLY MACHINERY SAMM50 PROTEIN FAMILY MEMBER"/>
    <property type="match status" value="1"/>
</dbReference>
<comment type="subcellular location">
    <subcellularLocation>
        <location evidence="1">Membrane</location>
    </subcellularLocation>
</comment>
<evidence type="ECO:0000313" key="11">
    <source>
        <dbReference type="EMBL" id="QTA92236.1"/>
    </source>
</evidence>
<feature type="signal peptide" evidence="9">
    <location>
        <begin position="1"/>
        <end position="21"/>
    </location>
</feature>
<evidence type="ECO:0000256" key="6">
    <source>
        <dbReference type="ARBA" id="ARBA00023136"/>
    </source>
</evidence>
<organism evidence="11 12">
    <name type="scientific">Desulfonema magnum</name>
    <dbReference type="NCBI Taxonomy" id="45655"/>
    <lineage>
        <taxon>Bacteria</taxon>
        <taxon>Pseudomonadati</taxon>
        <taxon>Thermodesulfobacteriota</taxon>
        <taxon>Desulfobacteria</taxon>
        <taxon>Desulfobacterales</taxon>
        <taxon>Desulfococcaceae</taxon>
        <taxon>Desulfonema</taxon>
    </lineage>
</organism>
<dbReference type="GO" id="GO:0009279">
    <property type="term" value="C:cell outer membrane"/>
    <property type="evidence" value="ECO:0007669"/>
    <property type="project" value="UniProtKB-UniRule"/>
</dbReference>
<keyword evidence="3" id="KW-0812">Transmembrane</keyword>
<reference evidence="11" key="1">
    <citation type="journal article" date="2021" name="Microb. Physiol.">
        <title>Proteogenomic Insights into the Physiology of Marine, Sulfate-Reducing, Filamentous Desulfonema limicola and Desulfonema magnum.</title>
        <authorList>
            <person name="Schnaars V."/>
            <person name="Wohlbrand L."/>
            <person name="Scheve S."/>
            <person name="Hinrichs C."/>
            <person name="Reinhardt R."/>
            <person name="Rabus R."/>
        </authorList>
    </citation>
    <scope>NUCLEOTIDE SEQUENCE</scope>
    <source>
        <strain evidence="11">4be13</strain>
    </source>
</reference>
<feature type="domain" description="POTRA" evidence="10">
    <location>
        <begin position="314"/>
        <end position="400"/>
    </location>
</feature>
<dbReference type="PROSITE" id="PS51779">
    <property type="entry name" value="POTRA"/>
    <property type="match status" value="5"/>
</dbReference>
<feature type="domain" description="POTRA" evidence="10">
    <location>
        <begin position="403"/>
        <end position="481"/>
    </location>
</feature>
<feature type="domain" description="POTRA" evidence="10">
    <location>
        <begin position="234"/>
        <end position="311"/>
    </location>
</feature>
<evidence type="ECO:0000259" key="10">
    <source>
        <dbReference type="PROSITE" id="PS51779"/>
    </source>
</evidence>